<accession>A0A3P7IK59</accession>
<dbReference type="GO" id="GO:0005977">
    <property type="term" value="P:glycogen metabolic process"/>
    <property type="evidence" value="ECO:0007669"/>
    <property type="project" value="UniProtKB-UniPathway"/>
</dbReference>
<comment type="subcellular location">
    <subcellularLocation>
        <location evidence="1">Cell membrane</location>
        <topology evidence="1">Lipid-anchor</topology>
        <orientation evidence="1">Cytoplasmic side</orientation>
    </subcellularLocation>
</comment>
<keyword evidence="1" id="KW-0449">Lipoprotein</keyword>
<dbReference type="Proteomes" id="UP000270094">
    <property type="component" value="Unassembled WGS sequence"/>
</dbReference>
<evidence type="ECO:0000256" key="1">
    <source>
        <dbReference type="RuleBase" id="RU364123"/>
    </source>
</evidence>
<keyword evidence="1" id="KW-0112">Calmodulin-binding</keyword>
<keyword evidence="1" id="KW-1003">Cell membrane</keyword>
<reference evidence="2 3" key="1">
    <citation type="submission" date="2018-11" db="EMBL/GenBank/DDBJ databases">
        <authorList>
            <consortium name="Pathogen Informatics"/>
        </authorList>
    </citation>
    <scope>NUCLEOTIDE SEQUENCE [LARGE SCALE GENOMIC DNA]</scope>
</reference>
<keyword evidence="1" id="KW-0636">Prenylation</keyword>
<evidence type="ECO:0000313" key="2">
    <source>
        <dbReference type="EMBL" id="VDM67189.1"/>
    </source>
</evidence>
<comment type="similarity">
    <text evidence="1">Belongs to the phosphorylase b kinase regulatory chain family.</text>
</comment>
<keyword evidence="1" id="KW-0119">Carbohydrate metabolism</keyword>
<keyword evidence="1" id="KW-0472">Membrane</keyword>
<dbReference type="AlphaFoldDB" id="A0A3P7IK59"/>
<proteinExistence type="inferred from homology"/>
<dbReference type="GO" id="GO:0005516">
    <property type="term" value="F:calmodulin binding"/>
    <property type="evidence" value="ECO:0007669"/>
    <property type="project" value="UniProtKB-KW"/>
</dbReference>
<name>A0A3P7IK59_STRVU</name>
<gene>
    <name evidence="2" type="ORF">SVUK_LOCUS2187</name>
</gene>
<sequence>MCLLLREENIMGEYFDHILDLLVQLKNGHVNGIRVRMGRVHQLLNTSCIEHIDFATSDDVEFDIDVLEETDGNNQILSRLSLRDGIEDDTTVEEDVRVLKDDDLYEIIKKEDMEKPRQLAFALAAMWSRRHPDTPLDGSSIRERMERLYRRVCQLRLWWLVRYCAGRLRKVMNSLAPAITNMLVRGKQVTIGVRGVHEEVIRRPISPGELTNLLFACCPQDEPQVAVMQQELIIACSDLVRISEFSAISIYLHFPTQMGHSPTAFDGVLTIRLSWLADAITLLLNYVRTTGSLSRSGGKLVTPATPTTTGIPEVKVNDENISHVNEDALPDDDLIAFGNLCGFGI</sequence>
<dbReference type="EMBL" id="UYYB01004837">
    <property type="protein sequence ID" value="VDM67189.1"/>
    <property type="molecule type" value="Genomic_DNA"/>
</dbReference>
<keyword evidence="3" id="KW-1185">Reference proteome</keyword>
<dbReference type="UniPathway" id="UPA00163"/>
<comment type="function">
    <text evidence="1">Phosphorylase b kinase catalyzes the phosphorylation of serine in certain substrates, including troponin I.</text>
</comment>
<dbReference type="InterPro" id="IPR008734">
    <property type="entry name" value="PHK_A/B_su"/>
</dbReference>
<comment type="pathway">
    <text evidence="1">Glycan biosynthesis; glycogen metabolism.</text>
</comment>
<keyword evidence="1" id="KW-0321">Glycogen metabolism</keyword>
<dbReference type="OrthoDB" id="5971574at2759"/>
<dbReference type="GO" id="GO:0005964">
    <property type="term" value="C:phosphorylase kinase complex"/>
    <property type="evidence" value="ECO:0007669"/>
    <property type="project" value="TreeGrafter"/>
</dbReference>
<dbReference type="PANTHER" id="PTHR10749:SF8">
    <property type="entry name" value="PHOSPHORYLASE B KINASE REGULATORY SUBUNIT BETA"/>
    <property type="match status" value="1"/>
</dbReference>
<organism evidence="2 3">
    <name type="scientific">Strongylus vulgaris</name>
    <name type="common">Blood worm</name>
    <dbReference type="NCBI Taxonomy" id="40348"/>
    <lineage>
        <taxon>Eukaryota</taxon>
        <taxon>Metazoa</taxon>
        <taxon>Ecdysozoa</taxon>
        <taxon>Nematoda</taxon>
        <taxon>Chromadorea</taxon>
        <taxon>Rhabditida</taxon>
        <taxon>Rhabditina</taxon>
        <taxon>Rhabditomorpha</taxon>
        <taxon>Strongyloidea</taxon>
        <taxon>Strongylidae</taxon>
        <taxon>Strongylus</taxon>
    </lineage>
</organism>
<dbReference type="GO" id="GO:0005886">
    <property type="term" value="C:plasma membrane"/>
    <property type="evidence" value="ECO:0007669"/>
    <property type="project" value="UniProtKB-SubCell"/>
</dbReference>
<evidence type="ECO:0000313" key="3">
    <source>
        <dbReference type="Proteomes" id="UP000270094"/>
    </source>
</evidence>
<dbReference type="PANTHER" id="PTHR10749">
    <property type="entry name" value="PHOSPHORYLASE B KINASE REGULATORY SUBUNIT"/>
    <property type="match status" value="1"/>
</dbReference>
<protein>
    <recommendedName>
        <fullName evidence="1">Phosphorylase b kinase regulatory subunit</fullName>
    </recommendedName>
</protein>